<dbReference type="InterPro" id="IPR058245">
    <property type="entry name" value="NreC/VraR/RcsB-like_REC"/>
</dbReference>
<evidence type="ECO:0000259" key="3">
    <source>
        <dbReference type="PROSITE" id="PS50110"/>
    </source>
</evidence>
<dbReference type="AlphaFoldDB" id="A0A7Y0LXF0"/>
<evidence type="ECO:0000256" key="1">
    <source>
        <dbReference type="ARBA" id="ARBA00022527"/>
    </source>
</evidence>
<proteinExistence type="predicted"/>
<dbReference type="PANTHER" id="PTHR35526">
    <property type="entry name" value="ANTI-SIGMA-F FACTOR RSBW-RELATED"/>
    <property type="match status" value="1"/>
</dbReference>
<name>A0A7Y0LXF0_CELFI</name>
<dbReference type="InterPro" id="IPR001789">
    <property type="entry name" value="Sig_transdc_resp-reg_receiver"/>
</dbReference>
<dbReference type="SMART" id="SM00448">
    <property type="entry name" value="REC"/>
    <property type="match status" value="1"/>
</dbReference>
<accession>A0A7Y0LXF0</accession>
<dbReference type="InterPro" id="IPR011006">
    <property type="entry name" value="CheY-like_superfamily"/>
</dbReference>
<sequence>MTVRVLLVDDVPALRRLVATALRLRGGFELVGEAGDGETAVRLAAEAQPDVVVLDIGLPRLHGGEALAMLREVAPAAKVAVFTGLTAEEGEKLRGRVEGYVPKDSDVDALLDLLEDLGTTEQQVAVLELNPVPDDAVAAREFLRFHAERWGYQGDLYEAELVVDELVGNAVKHGGPPFSLRLALTDEALRVEVADAGAGTPSPLPIDPYTGWHGLTYVALLAQGWGVLPGEHGGKVVWARLTGAAPSATRSGAPV</sequence>
<keyword evidence="1" id="KW-0418">Kinase</keyword>
<gene>
    <name evidence="4" type="ORF">HIR71_05835</name>
</gene>
<dbReference type="Proteomes" id="UP000562124">
    <property type="component" value="Unassembled WGS sequence"/>
</dbReference>
<dbReference type="SUPFAM" id="SSF55874">
    <property type="entry name" value="ATPase domain of HSP90 chaperone/DNA topoisomerase II/histidine kinase"/>
    <property type="match status" value="1"/>
</dbReference>
<keyword evidence="1" id="KW-0808">Transferase</keyword>
<dbReference type="InterPro" id="IPR050267">
    <property type="entry name" value="Anti-sigma-factor_SerPK"/>
</dbReference>
<evidence type="ECO:0000256" key="2">
    <source>
        <dbReference type="PROSITE-ProRule" id="PRU00169"/>
    </source>
</evidence>
<dbReference type="InterPro" id="IPR036890">
    <property type="entry name" value="HATPase_C_sf"/>
</dbReference>
<comment type="caution">
    <text evidence="4">The sequence shown here is derived from an EMBL/GenBank/DDBJ whole genome shotgun (WGS) entry which is preliminary data.</text>
</comment>
<keyword evidence="2" id="KW-0597">Phosphoprotein</keyword>
<feature type="modified residue" description="4-aspartylphosphate" evidence="2">
    <location>
        <position position="55"/>
    </location>
</feature>
<dbReference type="EMBL" id="JABCJJ010000006">
    <property type="protein sequence ID" value="NMR19745.1"/>
    <property type="molecule type" value="Genomic_DNA"/>
</dbReference>
<dbReference type="RefSeq" id="WP_169324115.1">
    <property type="nucleotide sequence ID" value="NZ_JABCJJ010000006.1"/>
</dbReference>
<dbReference type="Pfam" id="PF13581">
    <property type="entry name" value="HATPase_c_2"/>
    <property type="match status" value="1"/>
</dbReference>
<keyword evidence="5" id="KW-1185">Reference proteome</keyword>
<dbReference type="InterPro" id="IPR003594">
    <property type="entry name" value="HATPase_dom"/>
</dbReference>
<dbReference type="PROSITE" id="PS50110">
    <property type="entry name" value="RESPONSE_REGULATORY"/>
    <property type="match status" value="1"/>
</dbReference>
<dbReference type="SUPFAM" id="SSF52172">
    <property type="entry name" value="CheY-like"/>
    <property type="match status" value="1"/>
</dbReference>
<organism evidence="4 5">
    <name type="scientific">Cellulomonas fimi</name>
    <dbReference type="NCBI Taxonomy" id="1708"/>
    <lineage>
        <taxon>Bacteria</taxon>
        <taxon>Bacillati</taxon>
        <taxon>Actinomycetota</taxon>
        <taxon>Actinomycetes</taxon>
        <taxon>Micrococcales</taxon>
        <taxon>Cellulomonadaceae</taxon>
        <taxon>Cellulomonas</taxon>
    </lineage>
</organism>
<protein>
    <submittedName>
        <fullName evidence="4">Response regulator</fullName>
    </submittedName>
</protein>
<dbReference type="Gene3D" id="3.30.565.10">
    <property type="entry name" value="Histidine kinase-like ATPase, C-terminal domain"/>
    <property type="match status" value="1"/>
</dbReference>
<dbReference type="PANTHER" id="PTHR35526:SF3">
    <property type="entry name" value="ANTI-SIGMA-F FACTOR RSBW"/>
    <property type="match status" value="1"/>
</dbReference>
<dbReference type="CDD" id="cd16936">
    <property type="entry name" value="HATPase_RsbW-like"/>
    <property type="match status" value="1"/>
</dbReference>
<dbReference type="GO" id="GO:0004674">
    <property type="term" value="F:protein serine/threonine kinase activity"/>
    <property type="evidence" value="ECO:0007669"/>
    <property type="project" value="UniProtKB-KW"/>
</dbReference>
<evidence type="ECO:0000313" key="4">
    <source>
        <dbReference type="EMBL" id="NMR19745.1"/>
    </source>
</evidence>
<dbReference type="Pfam" id="PF00072">
    <property type="entry name" value="Response_reg"/>
    <property type="match status" value="1"/>
</dbReference>
<keyword evidence="1" id="KW-0723">Serine/threonine-protein kinase</keyword>
<evidence type="ECO:0000313" key="5">
    <source>
        <dbReference type="Proteomes" id="UP000562124"/>
    </source>
</evidence>
<feature type="domain" description="Response regulatory" evidence="3">
    <location>
        <begin position="4"/>
        <end position="118"/>
    </location>
</feature>
<dbReference type="GO" id="GO:0000160">
    <property type="term" value="P:phosphorelay signal transduction system"/>
    <property type="evidence" value="ECO:0007669"/>
    <property type="project" value="InterPro"/>
</dbReference>
<dbReference type="Gene3D" id="3.40.50.2300">
    <property type="match status" value="1"/>
</dbReference>
<reference evidence="4 5" key="1">
    <citation type="submission" date="2020-04" db="EMBL/GenBank/DDBJ databases">
        <title>Sequencing and Assembly of C. fimi.</title>
        <authorList>
            <person name="Ramsey A.R."/>
        </authorList>
    </citation>
    <scope>NUCLEOTIDE SEQUENCE [LARGE SCALE GENOMIC DNA]</scope>
    <source>
        <strain evidence="4 5">SB</strain>
    </source>
</reference>
<dbReference type="CDD" id="cd17535">
    <property type="entry name" value="REC_NarL-like"/>
    <property type="match status" value="1"/>
</dbReference>